<protein>
    <submittedName>
        <fullName evidence="1">Uncharacterized protein</fullName>
    </submittedName>
</protein>
<reference evidence="1 2" key="1">
    <citation type="journal article" date="2014" name="J. Gen. Virol.">
        <title>Genome sequence of a crustacean iridovirus, IIV31, isolated from the pill bug, Armadillidium vulgare.</title>
        <authorList>
            <person name="Piegu B."/>
            <person name="Guizard S."/>
            <person name="Yeping T."/>
            <person name="Cruaud C."/>
            <person name="Asgari S."/>
            <person name="Bideshi D.K."/>
            <person name="Federici B.A."/>
            <person name="Bigot Y."/>
        </authorList>
    </citation>
    <scope>NUCLEOTIDE SEQUENCE [LARGE SCALE GENOMIC DNA]</scope>
</reference>
<dbReference type="EMBL" id="HF920637">
    <property type="protein sequence ID" value="CCV02405.1"/>
    <property type="molecule type" value="Genomic_DNA"/>
</dbReference>
<proteinExistence type="predicted"/>
<accession>A0A068QL25</accession>
<organism evidence="1 2">
    <name type="scientific">Armadillidium vulgare iridescent virus</name>
    <dbReference type="NCBI Taxonomy" id="72201"/>
    <lineage>
        <taxon>Viruses</taxon>
        <taxon>Varidnaviria</taxon>
        <taxon>Bamfordvirae</taxon>
        <taxon>Nucleocytoviricota</taxon>
        <taxon>Megaviricetes</taxon>
        <taxon>Pimascovirales</taxon>
        <taxon>Pimascovirales incertae sedis</taxon>
        <taxon>Iridoviridae</taxon>
        <taxon>Betairidovirinae</taxon>
        <taxon>Iridovirus</taxon>
        <taxon>Iridovirus armadillidium1</taxon>
        <taxon>Invertebrate iridescent virus 31</taxon>
    </lineage>
</organism>
<gene>
    <name evidence="1" type="primary">033R</name>
    <name evidence="1" type="ORF">IIV31_033R</name>
</gene>
<sequence>MSASSYAAFEPTEAYGDLFSESTFSFIAKEVMKITQQSHLGKPYLVPNQRIKEVMDTIYSNFRPNTGDIVTRYAINNETPYRYINYSADIIKQIIEVIVNDIMNFNDITKNNNAFSAWNTLSGVNSRGIRHHPVIKINEKRPNPLQFNMNF</sequence>
<name>A0A068QL25_9VIRU</name>
<dbReference type="Proteomes" id="UP000114278">
    <property type="component" value="Segment"/>
</dbReference>
<dbReference type="RefSeq" id="YP_009046647.1">
    <property type="nucleotide sequence ID" value="NC_024451.1"/>
</dbReference>
<dbReference type="GeneID" id="19738617"/>
<evidence type="ECO:0000313" key="2">
    <source>
        <dbReference type="Proteomes" id="UP000114278"/>
    </source>
</evidence>
<keyword evidence="2" id="KW-1185">Reference proteome</keyword>
<dbReference type="OrthoDB" id="28337at10239"/>
<evidence type="ECO:0000313" key="1">
    <source>
        <dbReference type="EMBL" id="CCV02405.1"/>
    </source>
</evidence>
<dbReference type="KEGG" id="vg:19738617"/>